<keyword evidence="4" id="KW-1185">Reference proteome</keyword>
<dbReference type="Proteomes" id="UP000664132">
    <property type="component" value="Unassembled WGS sequence"/>
</dbReference>
<evidence type="ECO:0000259" key="2">
    <source>
        <dbReference type="Pfam" id="PF11790"/>
    </source>
</evidence>
<organism evidence="3 4">
    <name type="scientific">Cadophora malorum</name>
    <dbReference type="NCBI Taxonomy" id="108018"/>
    <lineage>
        <taxon>Eukaryota</taxon>
        <taxon>Fungi</taxon>
        <taxon>Dikarya</taxon>
        <taxon>Ascomycota</taxon>
        <taxon>Pezizomycotina</taxon>
        <taxon>Leotiomycetes</taxon>
        <taxon>Helotiales</taxon>
        <taxon>Ploettnerulaceae</taxon>
        <taxon>Cadophora</taxon>
    </lineage>
</organism>
<dbReference type="FunFam" id="3.20.20.80:FF:000207">
    <property type="entry name" value="Glycoside hydrolase family 128 protein"/>
    <property type="match status" value="1"/>
</dbReference>
<proteinExistence type="predicted"/>
<dbReference type="PANTHER" id="PTHR34154:SF3">
    <property type="entry name" value="ALKALI-SENSITIVE LINKAGE PROTEIN 1"/>
    <property type="match status" value="1"/>
</dbReference>
<dbReference type="SUPFAM" id="SSF51445">
    <property type="entry name" value="(Trans)glycosidases"/>
    <property type="match status" value="1"/>
</dbReference>
<dbReference type="AlphaFoldDB" id="A0A8H7TD73"/>
<sequence>MGRILSYTAIFSSLTLICTVQTAGFPSQSSKRGLVYVPNANWPNDHKIWGRENSGLTWYYNYVGYPSRVYQNNTNLEFIPQLWGAPSGYADTTFLKNVTAQIVEGSNITYALGFNEPDGIGETGGSNVRPGDAARYWITQMEPLRKLGVSLGAPAVTGATQGFTWLSDFVKACGGNCTFDFVPVHWYGSFDGMASHIADVSEAYPGKPIWVTEFGLPNAPLKETQEFLNRSCAYFDANPNITHYSYFGSFRSSVSNIGINSAMLNSNGSLTDMGSWYLGGNGTGVLPDNITYTATAGPPPSATYTLPPLATHPSAGHRPTLPSCLVAFLIIAWSWSKLIL</sequence>
<protein>
    <recommendedName>
        <fullName evidence="2">Asl1-like glycosyl hydrolase catalytic domain-containing protein</fullName>
    </recommendedName>
</protein>
<dbReference type="GO" id="GO:0009277">
    <property type="term" value="C:fungal-type cell wall"/>
    <property type="evidence" value="ECO:0007669"/>
    <property type="project" value="TreeGrafter"/>
</dbReference>
<dbReference type="InterPro" id="IPR053183">
    <property type="entry name" value="ASL1"/>
</dbReference>
<keyword evidence="1" id="KW-0732">Signal</keyword>
<dbReference type="InterPro" id="IPR017853">
    <property type="entry name" value="GH"/>
</dbReference>
<dbReference type="GO" id="GO:0071966">
    <property type="term" value="P:fungal-type cell wall polysaccharide metabolic process"/>
    <property type="evidence" value="ECO:0007669"/>
    <property type="project" value="TreeGrafter"/>
</dbReference>
<dbReference type="PANTHER" id="PTHR34154">
    <property type="entry name" value="ALKALI-SENSITIVE LINKAGE PROTEIN 1"/>
    <property type="match status" value="1"/>
</dbReference>
<dbReference type="OrthoDB" id="43654at2759"/>
<feature type="domain" description="Asl1-like glycosyl hydrolase catalytic" evidence="2">
    <location>
        <begin position="33"/>
        <end position="277"/>
    </location>
</feature>
<dbReference type="Pfam" id="PF11790">
    <property type="entry name" value="Glyco_hydro_cc"/>
    <property type="match status" value="1"/>
</dbReference>
<evidence type="ECO:0000313" key="3">
    <source>
        <dbReference type="EMBL" id="KAG4419430.1"/>
    </source>
</evidence>
<comment type="caution">
    <text evidence="3">The sequence shown here is derived from an EMBL/GenBank/DDBJ whole genome shotgun (WGS) entry which is preliminary data.</text>
</comment>
<feature type="chain" id="PRO_5034394269" description="Asl1-like glycosyl hydrolase catalytic domain-containing protein" evidence="1">
    <location>
        <begin position="25"/>
        <end position="340"/>
    </location>
</feature>
<dbReference type="EMBL" id="JAFJYH010000106">
    <property type="protein sequence ID" value="KAG4419430.1"/>
    <property type="molecule type" value="Genomic_DNA"/>
</dbReference>
<accession>A0A8H7TD73</accession>
<gene>
    <name evidence="3" type="ORF">IFR04_007481</name>
</gene>
<reference evidence="3" key="1">
    <citation type="submission" date="2021-02" db="EMBL/GenBank/DDBJ databases">
        <title>Genome sequence Cadophora malorum strain M34.</title>
        <authorList>
            <person name="Stefanovic E."/>
            <person name="Vu D."/>
            <person name="Scully C."/>
            <person name="Dijksterhuis J."/>
            <person name="Roader J."/>
            <person name="Houbraken J."/>
        </authorList>
    </citation>
    <scope>NUCLEOTIDE SEQUENCE</scope>
    <source>
        <strain evidence="3">M34</strain>
    </source>
</reference>
<name>A0A8H7TD73_9HELO</name>
<dbReference type="Gene3D" id="3.20.20.80">
    <property type="entry name" value="Glycosidases"/>
    <property type="match status" value="1"/>
</dbReference>
<evidence type="ECO:0000313" key="4">
    <source>
        <dbReference type="Proteomes" id="UP000664132"/>
    </source>
</evidence>
<evidence type="ECO:0000256" key="1">
    <source>
        <dbReference type="SAM" id="SignalP"/>
    </source>
</evidence>
<dbReference type="InterPro" id="IPR024655">
    <property type="entry name" value="Asl1_glyco_hydro_catalytic"/>
</dbReference>
<feature type="signal peptide" evidence="1">
    <location>
        <begin position="1"/>
        <end position="24"/>
    </location>
</feature>